<feature type="transmembrane region" description="Helical" evidence="8">
    <location>
        <begin position="443"/>
        <end position="463"/>
    </location>
</feature>
<dbReference type="AlphaFoldDB" id="A0A8H6XW65"/>
<dbReference type="Gene3D" id="1.20.1420.30">
    <property type="entry name" value="NCX, central ion-binding region"/>
    <property type="match status" value="1"/>
</dbReference>
<dbReference type="InterPro" id="IPR004713">
    <property type="entry name" value="CaH_exchang"/>
</dbReference>
<evidence type="ECO:0000256" key="6">
    <source>
        <dbReference type="ARBA" id="ARBA00023065"/>
    </source>
</evidence>
<proteinExistence type="inferred from homology"/>
<dbReference type="Pfam" id="PF01699">
    <property type="entry name" value="Na_Ca_ex"/>
    <property type="match status" value="1"/>
</dbReference>
<evidence type="ECO:0000256" key="1">
    <source>
        <dbReference type="ARBA" id="ARBA00004127"/>
    </source>
</evidence>
<feature type="transmembrane region" description="Helical" evidence="8">
    <location>
        <begin position="521"/>
        <end position="541"/>
    </location>
</feature>
<name>A0A8H6XW65_9AGAR</name>
<evidence type="ECO:0000313" key="12">
    <source>
        <dbReference type="Proteomes" id="UP000620124"/>
    </source>
</evidence>
<keyword evidence="4 8" id="KW-0812">Transmembrane</keyword>
<dbReference type="GO" id="GO:0006874">
    <property type="term" value="P:intracellular calcium ion homeostasis"/>
    <property type="evidence" value="ECO:0007669"/>
    <property type="project" value="TreeGrafter"/>
</dbReference>
<protein>
    <submittedName>
        <fullName evidence="11">Calcium/proton exchanger</fullName>
    </submittedName>
</protein>
<keyword evidence="7 8" id="KW-0472">Membrane</keyword>
<feature type="chain" id="PRO_5034552641" evidence="9">
    <location>
        <begin position="24"/>
        <end position="582"/>
    </location>
</feature>
<feature type="transmembrane region" description="Helical" evidence="8">
    <location>
        <begin position="244"/>
        <end position="262"/>
    </location>
</feature>
<evidence type="ECO:0000256" key="4">
    <source>
        <dbReference type="ARBA" id="ARBA00022692"/>
    </source>
</evidence>
<comment type="similarity">
    <text evidence="2">Belongs to the Ca(2+):cation antiporter (CaCA) (TC 2.A.19) family.</text>
</comment>
<keyword evidence="9" id="KW-0732">Signal</keyword>
<evidence type="ECO:0000256" key="3">
    <source>
        <dbReference type="ARBA" id="ARBA00022448"/>
    </source>
</evidence>
<feature type="transmembrane region" description="Helical" evidence="8">
    <location>
        <begin position="153"/>
        <end position="177"/>
    </location>
</feature>
<feature type="transmembrane region" description="Helical" evidence="8">
    <location>
        <begin position="470"/>
        <end position="493"/>
    </location>
</feature>
<organism evidence="11 12">
    <name type="scientific">Mycena venus</name>
    <dbReference type="NCBI Taxonomy" id="2733690"/>
    <lineage>
        <taxon>Eukaryota</taxon>
        <taxon>Fungi</taxon>
        <taxon>Dikarya</taxon>
        <taxon>Basidiomycota</taxon>
        <taxon>Agaricomycotina</taxon>
        <taxon>Agaricomycetes</taxon>
        <taxon>Agaricomycetidae</taxon>
        <taxon>Agaricales</taxon>
        <taxon>Marasmiineae</taxon>
        <taxon>Mycenaceae</taxon>
        <taxon>Mycena</taxon>
    </lineage>
</organism>
<reference evidence="11" key="1">
    <citation type="submission" date="2020-05" db="EMBL/GenBank/DDBJ databases">
        <title>Mycena genomes resolve the evolution of fungal bioluminescence.</title>
        <authorList>
            <person name="Tsai I.J."/>
        </authorList>
    </citation>
    <scope>NUCLEOTIDE SEQUENCE</scope>
    <source>
        <strain evidence="11">CCC161011</strain>
    </source>
</reference>
<keyword evidence="5 8" id="KW-1133">Transmembrane helix</keyword>
<evidence type="ECO:0000256" key="5">
    <source>
        <dbReference type="ARBA" id="ARBA00022989"/>
    </source>
</evidence>
<feature type="domain" description="Sodium/calcium exchanger membrane region" evidence="10">
    <location>
        <begin position="408"/>
        <end position="565"/>
    </location>
</feature>
<evidence type="ECO:0000256" key="9">
    <source>
        <dbReference type="SAM" id="SignalP"/>
    </source>
</evidence>
<comment type="subcellular location">
    <subcellularLocation>
        <location evidence="1">Endomembrane system</location>
        <topology evidence="1">Multi-pass membrane protein</topology>
    </subcellularLocation>
</comment>
<feature type="transmembrane region" description="Helical" evidence="8">
    <location>
        <begin position="214"/>
        <end position="232"/>
    </location>
</feature>
<dbReference type="InterPro" id="IPR004837">
    <property type="entry name" value="NaCa_Exmemb"/>
</dbReference>
<keyword evidence="6" id="KW-0406">Ion transport</keyword>
<dbReference type="PANTHER" id="PTHR31503">
    <property type="entry name" value="VACUOLAR CALCIUM ION TRANSPORTER"/>
    <property type="match status" value="1"/>
</dbReference>
<accession>A0A8H6XW65</accession>
<dbReference type="PANTHER" id="PTHR31503:SF20">
    <property type="entry name" value="CA(2+)_H(+) EXCHANGER, PUTATIVE (EUROFUNG)-RELATED"/>
    <property type="match status" value="1"/>
</dbReference>
<evidence type="ECO:0000313" key="11">
    <source>
        <dbReference type="EMBL" id="KAF7347467.1"/>
    </source>
</evidence>
<dbReference type="OrthoDB" id="1699231at2759"/>
<keyword evidence="12" id="KW-1185">Reference proteome</keyword>
<evidence type="ECO:0000259" key="10">
    <source>
        <dbReference type="Pfam" id="PF01699"/>
    </source>
</evidence>
<evidence type="ECO:0000256" key="2">
    <source>
        <dbReference type="ARBA" id="ARBA00008170"/>
    </source>
</evidence>
<evidence type="ECO:0000256" key="8">
    <source>
        <dbReference type="SAM" id="Phobius"/>
    </source>
</evidence>
<evidence type="ECO:0000256" key="7">
    <source>
        <dbReference type="ARBA" id="ARBA00023136"/>
    </source>
</evidence>
<feature type="transmembrane region" description="Helical" evidence="8">
    <location>
        <begin position="189"/>
        <end position="208"/>
    </location>
</feature>
<sequence length="582" mass="63078">MSFRLYALVFVFTFLSPLQQTSSEHPLVEEYHAAVDDYPTLINGESSKVISMSTVPVVAEVAPAVLLDPHPDPENSPSPVSSPANFVIQFPVVPTPVDGAASLTGPLPRASNGSLRSRRASFRRTLSSNYFFLWRATTSLFKPEKKVAPAPHVWRSILSIITASWLNVLLVFIPIAWTINFADKGQHTLIAVFSCLAIVPLAKLLAFATDELSMRVGQALAGLLNATVIIALWKCQLAVVQSSLIGSILSNLLLVLGMNFFMGGIKFSEQAFGAAPSQLNTSLLAISVIAVLLPTTYNFSVTSESDPRSGQDILDISHGVALILFFSSVPCLLEPTDHKCCTVYIAYLFFQFYSHASMHGDDNIKLIKYAPREKKFSTSCTTILDTVNEAIAAEEKEEEVPKLGVRVAFGLLAVATVLVAITAEWLVDSIDGLTQSGTITKEFGGVILLPIVSHVPDYVAAVVSPAYDKAILSLSVTVGSSIQIALSVIPYVAGVYEDSLLTGHRSIVTLAWMLGKPLTMLFDPFESIVLFLTVIMVNYVLQDGKSNWLKGMLLMCLYILLALLFSHYTGAPLQLSGLPQCT</sequence>
<dbReference type="GO" id="GO:0012505">
    <property type="term" value="C:endomembrane system"/>
    <property type="evidence" value="ECO:0007669"/>
    <property type="project" value="UniProtKB-SubCell"/>
</dbReference>
<dbReference type="EMBL" id="JACAZI010000012">
    <property type="protein sequence ID" value="KAF7347467.1"/>
    <property type="molecule type" value="Genomic_DNA"/>
</dbReference>
<keyword evidence="3" id="KW-0813">Transport</keyword>
<feature type="transmembrane region" description="Helical" evidence="8">
    <location>
        <begin position="403"/>
        <end position="423"/>
    </location>
</feature>
<dbReference type="Proteomes" id="UP000620124">
    <property type="component" value="Unassembled WGS sequence"/>
</dbReference>
<dbReference type="GO" id="GO:0000329">
    <property type="term" value="C:fungal-type vacuole membrane"/>
    <property type="evidence" value="ECO:0007669"/>
    <property type="project" value="TreeGrafter"/>
</dbReference>
<comment type="caution">
    <text evidence="11">The sequence shown here is derived from an EMBL/GenBank/DDBJ whole genome shotgun (WGS) entry which is preliminary data.</text>
</comment>
<gene>
    <name evidence="11" type="ORF">MVEN_01502700</name>
</gene>
<dbReference type="InterPro" id="IPR044880">
    <property type="entry name" value="NCX_ion-bd_dom_sf"/>
</dbReference>
<dbReference type="GO" id="GO:0015369">
    <property type="term" value="F:calcium:proton antiporter activity"/>
    <property type="evidence" value="ECO:0007669"/>
    <property type="project" value="TreeGrafter"/>
</dbReference>
<feature type="transmembrane region" description="Helical" evidence="8">
    <location>
        <begin position="548"/>
        <end position="568"/>
    </location>
</feature>
<feature type="signal peptide" evidence="9">
    <location>
        <begin position="1"/>
        <end position="23"/>
    </location>
</feature>
<feature type="transmembrane region" description="Helical" evidence="8">
    <location>
        <begin position="282"/>
        <end position="301"/>
    </location>
</feature>